<evidence type="ECO:0000313" key="2">
    <source>
        <dbReference type="Proteomes" id="UP000078468"/>
    </source>
</evidence>
<accession>A0A191V8X2</accession>
<dbReference type="InterPro" id="IPR009072">
    <property type="entry name" value="Histone-fold"/>
</dbReference>
<organism evidence="1 2">
    <name type="scientific">Streptomyces parvulus</name>
    <dbReference type="NCBI Taxonomy" id="146923"/>
    <lineage>
        <taxon>Bacteria</taxon>
        <taxon>Bacillati</taxon>
        <taxon>Actinomycetota</taxon>
        <taxon>Actinomycetes</taxon>
        <taxon>Kitasatosporales</taxon>
        <taxon>Streptomycetaceae</taxon>
        <taxon>Streptomyces</taxon>
    </lineage>
</organism>
<dbReference type="GO" id="GO:0046982">
    <property type="term" value="F:protein heterodimerization activity"/>
    <property type="evidence" value="ECO:0007669"/>
    <property type="project" value="InterPro"/>
</dbReference>
<dbReference type="Pfam" id="PF09123">
    <property type="entry name" value="DUF1931"/>
    <property type="match status" value="1"/>
</dbReference>
<proteinExistence type="predicted"/>
<dbReference type="SUPFAM" id="SSF47113">
    <property type="entry name" value="Histone-fold"/>
    <property type="match status" value="1"/>
</dbReference>
<gene>
    <name evidence="1" type="ORF">Spa2297_14000</name>
</gene>
<dbReference type="RefSeq" id="WP_064731806.1">
    <property type="nucleotide sequence ID" value="NZ_BMRX01000008.1"/>
</dbReference>
<dbReference type="KEGG" id="spav:Spa2297_14000"/>
<dbReference type="AlphaFoldDB" id="A0A191V8X2"/>
<dbReference type="Gene3D" id="1.10.20.10">
    <property type="entry name" value="Histone, subunit A"/>
    <property type="match status" value="1"/>
</dbReference>
<sequence length="149" mass="16844">MTVMSLARFERFFRAAAGLNVDKNDLKRYSDFVDAKLYDLLIVAQATAKANGRDVIRTCDLPITKGLQESIHQFRKIDQEVEIKPILEQLATHPALDRTPDEETEAAYPDIVGGLSLALGQNFKILHPDLKNPQTQHWDEARAVFDLLL</sequence>
<dbReference type="GeneID" id="91306004"/>
<dbReference type="CDD" id="cd22922">
    <property type="entry name" value="HFD_Aq328-like_rpt1"/>
    <property type="match status" value="1"/>
</dbReference>
<evidence type="ECO:0000313" key="1">
    <source>
        <dbReference type="EMBL" id="ANJ11476.1"/>
    </source>
</evidence>
<dbReference type="CDD" id="cd22923">
    <property type="entry name" value="HFD_Aq328-like_rpt2"/>
    <property type="match status" value="1"/>
</dbReference>
<dbReference type="Proteomes" id="UP000078468">
    <property type="component" value="Chromosome"/>
</dbReference>
<protein>
    <submittedName>
        <fullName evidence="1">Uncharacterized protein</fullName>
    </submittedName>
</protein>
<name>A0A191V8X2_9ACTN</name>
<reference evidence="1 2" key="1">
    <citation type="submission" date="2016-05" db="EMBL/GenBank/DDBJ databases">
        <title>Non-Contiguous Finished Genome Sequence of Streptomyces parvulus 2297 Integrated Site-Specifically with Actinophage R4.</title>
        <authorList>
            <person name="Nishizawa T."/>
            <person name="Miura T."/>
            <person name="Harada C."/>
            <person name="Guo Y."/>
            <person name="Narisawa K."/>
            <person name="Ohta H."/>
            <person name="Takahashi H."/>
            <person name="Shirai M."/>
        </authorList>
    </citation>
    <scope>NUCLEOTIDE SEQUENCE [LARGE SCALE GENOMIC DNA]</scope>
    <source>
        <strain evidence="1 2">2297</strain>
    </source>
</reference>
<dbReference type="InterPro" id="IPR015207">
    <property type="entry name" value="DUF1931"/>
</dbReference>
<dbReference type="EMBL" id="CP015866">
    <property type="protein sequence ID" value="ANJ11476.1"/>
    <property type="molecule type" value="Genomic_DNA"/>
</dbReference>